<dbReference type="GO" id="GO:0051075">
    <property type="term" value="F:S-adenosylmethionine:tRNA ribosyltransferase-isomerase activity"/>
    <property type="evidence" value="ECO:0007669"/>
    <property type="project" value="TreeGrafter"/>
</dbReference>
<accession>A0A383A7L0</accession>
<keyword evidence="2" id="KW-0808">Transferase</keyword>
<feature type="non-terminal residue" evidence="5">
    <location>
        <position position="230"/>
    </location>
</feature>
<dbReference type="SUPFAM" id="SSF111337">
    <property type="entry name" value="QueA-like"/>
    <property type="match status" value="1"/>
</dbReference>
<protein>
    <recommendedName>
        <fullName evidence="6">S-adenosylmethionine:tRNA ribosyltransferase-isomerase</fullName>
    </recommendedName>
</protein>
<sequence length="230" mass="26394">MGTNKFLNLKEYDYDLPKHLIAQSPVEPRDQSKLLVLDIDKRLLEDRYFYDLPHYLTKGDVLVFNDTRVMPARLFGKTNRGSKVELLLLKQIHKDTWRVLVKPGSKMRKGTQFKVGHDEFTCKVDSVEEDGTRLVVLSEELNLMDEGVVPVPPYITQELDDPERYQTIYSSVAKSVAAPTAGLHFTAQLMEDLRKIGVKIVFVTLDIGWGTFRPISAENIHDHQMDSEEF</sequence>
<evidence type="ECO:0000256" key="1">
    <source>
        <dbReference type="ARBA" id="ARBA00022490"/>
    </source>
</evidence>
<dbReference type="InterPro" id="IPR042118">
    <property type="entry name" value="QueA_dom1"/>
</dbReference>
<dbReference type="InterPro" id="IPR042119">
    <property type="entry name" value="QueA_dom2"/>
</dbReference>
<dbReference type="EMBL" id="UINC01189786">
    <property type="protein sequence ID" value="SVE03634.1"/>
    <property type="molecule type" value="Genomic_DNA"/>
</dbReference>
<dbReference type="GO" id="GO:0008616">
    <property type="term" value="P:tRNA queuosine(34) biosynthetic process"/>
    <property type="evidence" value="ECO:0007669"/>
    <property type="project" value="UniProtKB-KW"/>
</dbReference>
<dbReference type="FunFam" id="2.40.10.240:FF:000002">
    <property type="entry name" value="S-adenosylmethionine:tRNA ribosyltransferase-isomerase"/>
    <property type="match status" value="1"/>
</dbReference>
<organism evidence="5">
    <name type="scientific">marine metagenome</name>
    <dbReference type="NCBI Taxonomy" id="408172"/>
    <lineage>
        <taxon>unclassified sequences</taxon>
        <taxon>metagenomes</taxon>
        <taxon>ecological metagenomes</taxon>
    </lineage>
</organism>
<dbReference type="InterPro" id="IPR036100">
    <property type="entry name" value="QueA_sf"/>
</dbReference>
<keyword evidence="3" id="KW-0949">S-adenosyl-L-methionine</keyword>
<dbReference type="PANTHER" id="PTHR30307">
    <property type="entry name" value="S-ADENOSYLMETHIONINE:TRNA RIBOSYLTRANSFERASE-ISOMERASE"/>
    <property type="match status" value="1"/>
</dbReference>
<name>A0A383A7L0_9ZZZZ</name>
<dbReference type="AlphaFoldDB" id="A0A383A7L0"/>
<keyword evidence="4" id="KW-0671">Queuosine biosynthesis</keyword>
<dbReference type="InterPro" id="IPR003699">
    <property type="entry name" value="QueA"/>
</dbReference>
<reference evidence="5" key="1">
    <citation type="submission" date="2018-05" db="EMBL/GenBank/DDBJ databases">
        <authorList>
            <person name="Lanie J.A."/>
            <person name="Ng W.-L."/>
            <person name="Kazmierczak K.M."/>
            <person name="Andrzejewski T.M."/>
            <person name="Davidsen T.M."/>
            <person name="Wayne K.J."/>
            <person name="Tettelin H."/>
            <person name="Glass J.I."/>
            <person name="Rusch D."/>
            <person name="Podicherti R."/>
            <person name="Tsui H.-C.T."/>
            <person name="Winkler M.E."/>
        </authorList>
    </citation>
    <scope>NUCLEOTIDE SEQUENCE</scope>
</reference>
<evidence type="ECO:0000256" key="4">
    <source>
        <dbReference type="ARBA" id="ARBA00022785"/>
    </source>
</evidence>
<evidence type="ECO:0000313" key="5">
    <source>
        <dbReference type="EMBL" id="SVE03634.1"/>
    </source>
</evidence>
<evidence type="ECO:0000256" key="2">
    <source>
        <dbReference type="ARBA" id="ARBA00022679"/>
    </source>
</evidence>
<proteinExistence type="predicted"/>
<dbReference type="Gene3D" id="2.40.10.240">
    <property type="entry name" value="QueA-like"/>
    <property type="match status" value="1"/>
</dbReference>
<gene>
    <name evidence="5" type="ORF">METZ01_LOCUS456488</name>
</gene>
<keyword evidence="1" id="KW-0963">Cytoplasm</keyword>
<evidence type="ECO:0000256" key="3">
    <source>
        <dbReference type="ARBA" id="ARBA00022691"/>
    </source>
</evidence>
<dbReference type="PANTHER" id="PTHR30307:SF0">
    <property type="entry name" value="S-ADENOSYLMETHIONINE:TRNA RIBOSYLTRANSFERASE-ISOMERASE"/>
    <property type="match status" value="1"/>
</dbReference>
<dbReference type="Gene3D" id="3.40.1780.10">
    <property type="entry name" value="QueA-like"/>
    <property type="match status" value="1"/>
</dbReference>
<dbReference type="Pfam" id="PF02547">
    <property type="entry name" value="Queuosine_synth"/>
    <property type="match status" value="1"/>
</dbReference>
<evidence type="ECO:0008006" key="6">
    <source>
        <dbReference type="Google" id="ProtNLM"/>
    </source>
</evidence>